<protein>
    <submittedName>
        <fullName evidence="2">Uncharacterized protein</fullName>
    </submittedName>
</protein>
<dbReference type="InterPro" id="IPR046300">
    <property type="entry name" value="DUF6415"/>
</dbReference>
<dbReference type="RefSeq" id="WP_120757013.1">
    <property type="nucleotide sequence ID" value="NZ_JBFADQ010000135.1"/>
</dbReference>
<dbReference type="OrthoDB" id="4297039at2"/>
<name>A0A3B0BE62_9ACTN</name>
<sequence length="130" mass="13870">MPPFPRTAHTGGETTLTPSKPSPISIGQAIREATDMETWLPAPPRLSEVTDRLLGYIRETAAAVEAAAGDRPVDCVVRRAALAAVQEARRRAEDGPGNGYTSAIAFARGLGKAAGNLLHQERRLEREGGR</sequence>
<feature type="region of interest" description="Disordered" evidence="1">
    <location>
        <begin position="1"/>
        <end position="24"/>
    </location>
</feature>
<evidence type="ECO:0000256" key="1">
    <source>
        <dbReference type="SAM" id="MobiDB-lite"/>
    </source>
</evidence>
<dbReference type="AlphaFoldDB" id="A0A3B0BE62"/>
<evidence type="ECO:0000313" key="3">
    <source>
        <dbReference type="Proteomes" id="UP000270343"/>
    </source>
</evidence>
<evidence type="ECO:0000313" key="2">
    <source>
        <dbReference type="EMBL" id="RKN70347.1"/>
    </source>
</evidence>
<gene>
    <name evidence="2" type="ORF">D7231_20975</name>
</gene>
<dbReference type="Pfam" id="PF19979">
    <property type="entry name" value="DUF6415"/>
    <property type="match status" value="1"/>
</dbReference>
<accession>A0A3B0BE62</accession>
<proteinExistence type="predicted"/>
<keyword evidence="3" id="KW-1185">Reference proteome</keyword>
<organism evidence="2 3">
    <name type="scientific">Streptomyces klenkii</name>
    <dbReference type="NCBI Taxonomy" id="1420899"/>
    <lineage>
        <taxon>Bacteria</taxon>
        <taxon>Bacillati</taxon>
        <taxon>Actinomycetota</taxon>
        <taxon>Actinomycetes</taxon>
        <taxon>Kitasatosporales</taxon>
        <taxon>Streptomycetaceae</taxon>
        <taxon>Streptomyces</taxon>
    </lineage>
</organism>
<reference evidence="2 3" key="1">
    <citation type="journal article" date="2015" name="Antonie Van Leeuwenhoek">
        <title>Streptomyces klenkii sp. nov., isolated from deep marine sediment.</title>
        <authorList>
            <person name="Veyisoglu A."/>
            <person name="Sahin N."/>
        </authorList>
    </citation>
    <scope>NUCLEOTIDE SEQUENCE [LARGE SCALE GENOMIC DNA]</scope>
    <source>
        <strain evidence="2 3">KCTC 29202</strain>
    </source>
</reference>
<comment type="caution">
    <text evidence="2">The sequence shown here is derived from an EMBL/GenBank/DDBJ whole genome shotgun (WGS) entry which is preliminary data.</text>
</comment>
<dbReference type="Proteomes" id="UP000270343">
    <property type="component" value="Unassembled WGS sequence"/>
</dbReference>
<dbReference type="EMBL" id="RBAM01000008">
    <property type="protein sequence ID" value="RKN70347.1"/>
    <property type="molecule type" value="Genomic_DNA"/>
</dbReference>